<dbReference type="GO" id="GO:0005524">
    <property type="term" value="F:ATP binding"/>
    <property type="evidence" value="ECO:0007669"/>
    <property type="project" value="InterPro"/>
</dbReference>
<dbReference type="SUPFAM" id="SSF52540">
    <property type="entry name" value="P-loop containing nucleoside triphosphate hydrolases"/>
    <property type="match status" value="1"/>
</dbReference>
<sequence>MIQIDKVTKMYGQNVAVKDVSFEVGKGEILGFLGPNGAGKTTMMRVITGFFPPTGGNVFVDGHSVVSEPLEVKKRIGYVPENPSMYKDMRVYDYLKFISAVKGVPKPDVKKSVEKTIETCSLGTYARRRIGELSKGYRQRLALAQAPVNDPP</sequence>
<dbReference type="Pfam" id="PF00005">
    <property type="entry name" value="ABC_tran"/>
    <property type="match status" value="1"/>
</dbReference>
<keyword evidence="2" id="KW-0813">Transport</keyword>
<proteinExistence type="inferred from homology"/>
<dbReference type="EMBL" id="LAZR01024944">
    <property type="protein sequence ID" value="KKL73481.1"/>
    <property type="molecule type" value="Genomic_DNA"/>
</dbReference>
<dbReference type="PANTHER" id="PTHR43335:SF4">
    <property type="entry name" value="ABC TRANSPORTER, ATP-BINDING PROTEIN"/>
    <property type="match status" value="1"/>
</dbReference>
<dbReference type="InterPro" id="IPR027417">
    <property type="entry name" value="P-loop_NTPase"/>
</dbReference>
<dbReference type="AlphaFoldDB" id="A0A0F9F4S0"/>
<comment type="similarity">
    <text evidence="1">Belongs to the ABC transporter superfamily.</text>
</comment>
<organism evidence="4">
    <name type="scientific">marine sediment metagenome</name>
    <dbReference type="NCBI Taxonomy" id="412755"/>
    <lineage>
        <taxon>unclassified sequences</taxon>
        <taxon>metagenomes</taxon>
        <taxon>ecological metagenomes</taxon>
    </lineage>
</organism>
<protein>
    <recommendedName>
        <fullName evidence="3">ABC transporter domain-containing protein</fullName>
    </recommendedName>
</protein>
<feature type="domain" description="ABC transporter" evidence="3">
    <location>
        <begin position="17"/>
        <end position="151"/>
    </location>
</feature>
<comment type="caution">
    <text evidence="4">The sequence shown here is derived from an EMBL/GenBank/DDBJ whole genome shotgun (WGS) entry which is preliminary data.</text>
</comment>
<gene>
    <name evidence="4" type="ORF">LCGC14_2074430</name>
</gene>
<dbReference type="Gene3D" id="3.40.50.300">
    <property type="entry name" value="P-loop containing nucleotide triphosphate hydrolases"/>
    <property type="match status" value="1"/>
</dbReference>
<dbReference type="InterPro" id="IPR003439">
    <property type="entry name" value="ABC_transporter-like_ATP-bd"/>
</dbReference>
<accession>A0A0F9F4S0</accession>
<dbReference type="GO" id="GO:0016887">
    <property type="term" value="F:ATP hydrolysis activity"/>
    <property type="evidence" value="ECO:0007669"/>
    <property type="project" value="InterPro"/>
</dbReference>
<feature type="non-terminal residue" evidence="4">
    <location>
        <position position="152"/>
    </location>
</feature>
<evidence type="ECO:0000256" key="1">
    <source>
        <dbReference type="ARBA" id="ARBA00005417"/>
    </source>
</evidence>
<name>A0A0F9F4S0_9ZZZZ</name>
<reference evidence="4" key="1">
    <citation type="journal article" date="2015" name="Nature">
        <title>Complex archaea that bridge the gap between prokaryotes and eukaryotes.</title>
        <authorList>
            <person name="Spang A."/>
            <person name="Saw J.H."/>
            <person name="Jorgensen S.L."/>
            <person name="Zaremba-Niedzwiedzka K."/>
            <person name="Martijn J."/>
            <person name="Lind A.E."/>
            <person name="van Eijk R."/>
            <person name="Schleper C."/>
            <person name="Guy L."/>
            <person name="Ettema T.J."/>
        </authorList>
    </citation>
    <scope>NUCLEOTIDE SEQUENCE</scope>
</reference>
<dbReference type="PANTHER" id="PTHR43335">
    <property type="entry name" value="ABC TRANSPORTER, ATP-BINDING PROTEIN"/>
    <property type="match status" value="1"/>
</dbReference>
<evidence type="ECO:0000256" key="2">
    <source>
        <dbReference type="ARBA" id="ARBA00022448"/>
    </source>
</evidence>
<evidence type="ECO:0000313" key="4">
    <source>
        <dbReference type="EMBL" id="KKL73481.1"/>
    </source>
</evidence>
<evidence type="ECO:0000259" key="3">
    <source>
        <dbReference type="Pfam" id="PF00005"/>
    </source>
</evidence>